<evidence type="ECO:0000256" key="1">
    <source>
        <dbReference type="SAM" id="MobiDB-lite"/>
    </source>
</evidence>
<name>A0A517LPL4_9PEZI</name>
<feature type="compositionally biased region" description="Basic and acidic residues" evidence="1">
    <location>
        <begin position="128"/>
        <end position="140"/>
    </location>
</feature>
<protein>
    <recommendedName>
        <fullName evidence="4">Protein BNI4</fullName>
    </recommendedName>
</protein>
<feature type="compositionally biased region" description="Low complexity" evidence="1">
    <location>
        <begin position="608"/>
        <end position="618"/>
    </location>
</feature>
<dbReference type="GO" id="GO:0030036">
    <property type="term" value="P:actin cytoskeleton organization"/>
    <property type="evidence" value="ECO:0007669"/>
    <property type="project" value="TreeGrafter"/>
</dbReference>
<feature type="compositionally biased region" description="Low complexity" evidence="1">
    <location>
        <begin position="102"/>
        <end position="120"/>
    </location>
</feature>
<feature type="region of interest" description="Disordered" evidence="1">
    <location>
        <begin position="565"/>
        <end position="584"/>
    </location>
</feature>
<feature type="region of interest" description="Disordered" evidence="1">
    <location>
        <begin position="18"/>
        <end position="207"/>
    </location>
</feature>
<evidence type="ECO:0000313" key="2">
    <source>
        <dbReference type="EMBL" id="QDS77590.1"/>
    </source>
</evidence>
<feature type="compositionally biased region" description="Polar residues" evidence="1">
    <location>
        <begin position="79"/>
        <end position="88"/>
    </location>
</feature>
<feature type="compositionally biased region" description="Polar residues" evidence="1">
    <location>
        <begin position="325"/>
        <end position="368"/>
    </location>
</feature>
<feature type="compositionally biased region" description="Polar residues" evidence="1">
    <location>
        <begin position="223"/>
        <end position="235"/>
    </location>
</feature>
<keyword evidence="3" id="KW-1185">Reference proteome</keyword>
<feature type="region of interest" description="Disordered" evidence="1">
    <location>
        <begin position="431"/>
        <end position="463"/>
    </location>
</feature>
<dbReference type="STRING" id="50376.A0A517LPL4"/>
<evidence type="ECO:0008006" key="4">
    <source>
        <dbReference type="Google" id="ProtNLM"/>
    </source>
</evidence>
<dbReference type="Proteomes" id="UP000316270">
    <property type="component" value="Chromosome 18"/>
</dbReference>
<feature type="region of interest" description="Disordered" evidence="1">
    <location>
        <begin position="222"/>
        <end position="398"/>
    </location>
</feature>
<sequence length="756" mass="80106">MAEVLVATQTINSIMLHSSSDPYHTSSSAQSHHSSSRNAPLPRGYSNHSAGGRSYSGTSSTPIKQYAFDKTPDLRQDTRSASNPTRQSVVGLGVVNRPYAPSSTASNASSTNSTSNASSSGAANYTVSKDDSPLEQRHSLLEGGFMQSSSTPDLSLVSIDNVPKPSPDRYRRTQRRMDSSSSVQSSQPGVSQAYSPPIAAMQPPPQQAAAPFKLAAAPLHGRTVSSDDAQTLQSSRYRRRSVGSMESAAAGSQPSPVKAAPAPTWSQVAARGHSGVSHAPASASGGNLMVRPIAHHQRKESNESRSSGGSASAKRPSSARHDSSPNKPGTNAQLRPNTAPTPSPRLSSKNSVDSSKRLTSPSPLSQPMSPGAEKTQHKRENVRPATSAGTSQAAGMSTPAMQQLHALSERDPNKGMKSRLRRAFSFGSAQELRKASAENAGRAKLQKEHHEVNAPQDENSELQGEDAAIAAKQEAGGLGEGIYSGQGNLFGSTDNLSISSTASSASIMLRKMGRGAKKSARSIKGLFRPKSIIGDPAADSAVSQPTAASAEVSLVTVEAEREKVNVNANPHDQPGGGTGFPHLERNSIDAVSSAASDRPSSSHHGQTDSVSSRKSMVSSDRERQEVLAAVKKGILKRSNTASPVGPGLDVFTVDMPETPEADTLERDYFIAAGRLPNSSTRSLPDRPGHASIRNISWNPKVSFHDVHSPNEYDRRGDIATCNRLTPVLAQQIKEELNSFKMEMEVHEASKPHTHFF</sequence>
<evidence type="ECO:0000313" key="3">
    <source>
        <dbReference type="Proteomes" id="UP000316270"/>
    </source>
</evidence>
<dbReference type="EMBL" id="CP042202">
    <property type="protein sequence ID" value="QDS77590.1"/>
    <property type="molecule type" value="Genomic_DNA"/>
</dbReference>
<dbReference type="PANTHER" id="PTHR12751:SF18">
    <property type="entry name" value="PHOSPHATASE AND ACTIN REGULATOR 1"/>
    <property type="match status" value="1"/>
</dbReference>
<accession>A0A517LPL4</accession>
<proteinExistence type="predicted"/>
<dbReference type="AlphaFoldDB" id="A0A517LPL4"/>
<feature type="compositionally biased region" description="Low complexity" evidence="1">
    <location>
        <begin position="18"/>
        <end position="33"/>
    </location>
</feature>
<dbReference type="OrthoDB" id="5563016at2759"/>
<feature type="compositionally biased region" description="Polar residues" evidence="1">
    <location>
        <begin position="387"/>
        <end position="398"/>
    </location>
</feature>
<gene>
    <name evidence="2" type="ORF">FKW77_001776</name>
</gene>
<organism evidence="2 3">
    <name type="scientific">Venturia effusa</name>
    <dbReference type="NCBI Taxonomy" id="50376"/>
    <lineage>
        <taxon>Eukaryota</taxon>
        <taxon>Fungi</taxon>
        <taxon>Dikarya</taxon>
        <taxon>Ascomycota</taxon>
        <taxon>Pezizomycotina</taxon>
        <taxon>Dothideomycetes</taxon>
        <taxon>Pleosporomycetidae</taxon>
        <taxon>Venturiales</taxon>
        <taxon>Venturiaceae</taxon>
        <taxon>Venturia</taxon>
    </lineage>
</organism>
<feature type="region of interest" description="Disordered" evidence="1">
    <location>
        <begin position="589"/>
        <end position="623"/>
    </location>
</feature>
<feature type="compositionally biased region" description="Low complexity" evidence="1">
    <location>
        <begin position="590"/>
        <end position="599"/>
    </location>
</feature>
<dbReference type="PANTHER" id="PTHR12751">
    <property type="entry name" value="PHOSPHATASE AND ACTIN REGULATOR PHACTR"/>
    <property type="match status" value="1"/>
</dbReference>
<dbReference type="GO" id="GO:0003779">
    <property type="term" value="F:actin binding"/>
    <property type="evidence" value="ECO:0007669"/>
    <property type="project" value="TreeGrafter"/>
</dbReference>
<feature type="compositionally biased region" description="Low complexity" evidence="1">
    <location>
        <begin position="179"/>
        <end position="207"/>
    </location>
</feature>
<feature type="compositionally biased region" description="Basic and acidic residues" evidence="1">
    <location>
        <begin position="166"/>
        <end position="178"/>
    </location>
</feature>
<feature type="compositionally biased region" description="Low complexity" evidence="1">
    <location>
        <begin position="304"/>
        <end position="316"/>
    </location>
</feature>
<reference evidence="2 3" key="1">
    <citation type="submission" date="2019-07" db="EMBL/GenBank/DDBJ databases">
        <title>Finished genome of Venturia effusa.</title>
        <authorList>
            <person name="Young C.A."/>
            <person name="Cox M.P."/>
            <person name="Ganley A.R.D."/>
            <person name="David W.J."/>
        </authorList>
    </citation>
    <scope>NUCLEOTIDE SEQUENCE [LARGE SCALE GENOMIC DNA]</scope>
    <source>
        <strain evidence="3">albino</strain>
    </source>
</reference>